<accession>A0AB39WDQ5</accession>
<dbReference type="GO" id="GO:0009055">
    <property type="term" value="F:electron transfer activity"/>
    <property type="evidence" value="ECO:0007669"/>
    <property type="project" value="InterPro"/>
</dbReference>
<dbReference type="PROSITE" id="PS51257">
    <property type="entry name" value="PROKAR_LIPOPROTEIN"/>
    <property type="match status" value="1"/>
</dbReference>
<dbReference type="RefSeq" id="WP_369769554.1">
    <property type="nucleotide sequence ID" value="NZ_CP165626.1"/>
</dbReference>
<dbReference type="Gene3D" id="1.10.760.10">
    <property type="entry name" value="Cytochrome c-like domain"/>
    <property type="match status" value="1"/>
</dbReference>
<name>A0AB39WDQ5_9FLAO</name>
<dbReference type="EMBL" id="CP165626">
    <property type="protein sequence ID" value="XDU98576.1"/>
    <property type="molecule type" value="Genomic_DNA"/>
</dbReference>
<dbReference type="AlphaFoldDB" id="A0AB39WDQ5"/>
<sequence length="139" mass="15313">MRGKYFLIGCIAVITLSSCTDDSQYTSVVSNKIAITKLIFFDSNLAKLIGQAGASYHAAQTDFSDLLHPELTEGALTGRFSSINSSRVAHNVFAPEHIYNSTDQLSFRNIALSAPYFHNGSFKTVKEVIPFYNVRDISP</sequence>
<protein>
    <recommendedName>
        <fullName evidence="2">RagB/SusD family nutrient uptake outer membrane protein</fullName>
    </recommendedName>
</protein>
<dbReference type="GO" id="GO:0020037">
    <property type="term" value="F:heme binding"/>
    <property type="evidence" value="ECO:0007669"/>
    <property type="project" value="InterPro"/>
</dbReference>
<reference evidence="1" key="1">
    <citation type="submission" date="2024-07" db="EMBL/GenBank/DDBJ databases">
        <authorList>
            <person name="Biller S.J."/>
        </authorList>
    </citation>
    <scope>NUCLEOTIDE SEQUENCE</scope>
    <source>
        <strain evidence="1">WC2416</strain>
    </source>
</reference>
<evidence type="ECO:0000313" key="1">
    <source>
        <dbReference type="EMBL" id="XDU98576.1"/>
    </source>
</evidence>
<organism evidence="1">
    <name type="scientific">Flavobacterium sp. WC2416</name>
    <dbReference type="NCBI Taxonomy" id="3234141"/>
    <lineage>
        <taxon>Bacteria</taxon>
        <taxon>Pseudomonadati</taxon>
        <taxon>Bacteroidota</taxon>
        <taxon>Flavobacteriia</taxon>
        <taxon>Flavobacteriales</taxon>
        <taxon>Flavobacteriaceae</taxon>
        <taxon>Flavobacterium</taxon>
    </lineage>
</organism>
<proteinExistence type="predicted"/>
<evidence type="ECO:0008006" key="2">
    <source>
        <dbReference type="Google" id="ProtNLM"/>
    </source>
</evidence>
<gene>
    <name evidence="1" type="ORF">AB3G39_15625</name>
</gene>
<dbReference type="InterPro" id="IPR036909">
    <property type="entry name" value="Cyt_c-like_dom_sf"/>
</dbReference>
<dbReference type="SUPFAM" id="SSF46626">
    <property type="entry name" value="Cytochrome c"/>
    <property type="match status" value="1"/>
</dbReference>